<dbReference type="Proteomes" id="UP000319449">
    <property type="component" value="Unassembled WGS sequence"/>
</dbReference>
<evidence type="ECO:0000313" key="3">
    <source>
        <dbReference type="Proteomes" id="UP000319449"/>
    </source>
</evidence>
<name>A0A562V6F5_9BACT</name>
<evidence type="ECO:0000313" key="2">
    <source>
        <dbReference type="EMBL" id="TWJ13402.1"/>
    </source>
</evidence>
<feature type="transmembrane region" description="Helical" evidence="1">
    <location>
        <begin position="83"/>
        <end position="103"/>
    </location>
</feature>
<reference evidence="2 3" key="1">
    <citation type="submission" date="2019-07" db="EMBL/GenBank/DDBJ databases">
        <title>Genomic Encyclopedia of Archaeal and Bacterial Type Strains, Phase II (KMG-II): from individual species to whole genera.</title>
        <authorList>
            <person name="Goeker M."/>
        </authorList>
    </citation>
    <scope>NUCLEOTIDE SEQUENCE [LARGE SCALE GENOMIC DNA]</scope>
    <source>
        <strain evidence="2 3">ATCC BAA-1139</strain>
    </source>
</reference>
<accession>A0A562V6F5</accession>
<keyword evidence="1" id="KW-0472">Membrane</keyword>
<dbReference type="SUPFAM" id="SSF102114">
    <property type="entry name" value="Radical SAM enzymes"/>
    <property type="match status" value="1"/>
</dbReference>
<dbReference type="EMBL" id="VLLN01000040">
    <property type="protein sequence ID" value="TWJ13402.1"/>
    <property type="molecule type" value="Genomic_DNA"/>
</dbReference>
<keyword evidence="3" id="KW-1185">Reference proteome</keyword>
<dbReference type="InterPro" id="IPR058240">
    <property type="entry name" value="rSAM_sf"/>
</dbReference>
<keyword evidence="1" id="KW-1133">Transmembrane helix</keyword>
<protein>
    <recommendedName>
        <fullName evidence="4">Biotin synthase</fullName>
    </recommendedName>
</protein>
<sequence>MATDLMDKLKILADGAKYDVSCASSGSFRRNKDGIGNAASCGICHSWTSDGRCVSLLKLLMTNSCIYDCAYCVNRRSNDTRRVLLTPAAAAWVLPWVALAATIPGGCC</sequence>
<organism evidence="2 3">
    <name type="scientific">Geobacter argillaceus</name>
    <dbReference type="NCBI Taxonomy" id="345631"/>
    <lineage>
        <taxon>Bacteria</taxon>
        <taxon>Pseudomonadati</taxon>
        <taxon>Thermodesulfobacteriota</taxon>
        <taxon>Desulfuromonadia</taxon>
        <taxon>Geobacterales</taxon>
        <taxon>Geobacteraceae</taxon>
        <taxon>Geobacter</taxon>
    </lineage>
</organism>
<evidence type="ECO:0008006" key="4">
    <source>
        <dbReference type="Google" id="ProtNLM"/>
    </source>
</evidence>
<comment type="caution">
    <text evidence="2">The sequence shown here is derived from an EMBL/GenBank/DDBJ whole genome shotgun (WGS) entry which is preliminary data.</text>
</comment>
<keyword evidence="1" id="KW-0812">Transmembrane</keyword>
<gene>
    <name evidence="2" type="ORF">JN12_03840</name>
</gene>
<evidence type="ECO:0000256" key="1">
    <source>
        <dbReference type="SAM" id="Phobius"/>
    </source>
</evidence>
<dbReference type="AlphaFoldDB" id="A0A562V6F5"/>
<proteinExistence type="predicted"/>